<accession>A0A6P7GGR4</accession>
<dbReference type="InParanoid" id="A0A6P7GGR4"/>
<dbReference type="PANTHER" id="PTHR10773:SF19">
    <property type="match status" value="1"/>
</dbReference>
<dbReference type="RefSeq" id="XP_028145162.1">
    <property type="nucleotide sequence ID" value="XM_028289361.1"/>
</dbReference>
<dbReference type="AlphaFoldDB" id="A0A6P7GGR4"/>
<organism evidence="1">
    <name type="scientific">Diabrotica virgifera virgifera</name>
    <name type="common">western corn rootworm</name>
    <dbReference type="NCBI Taxonomy" id="50390"/>
    <lineage>
        <taxon>Eukaryota</taxon>
        <taxon>Metazoa</taxon>
        <taxon>Ecdysozoa</taxon>
        <taxon>Arthropoda</taxon>
        <taxon>Hexapoda</taxon>
        <taxon>Insecta</taxon>
        <taxon>Pterygota</taxon>
        <taxon>Neoptera</taxon>
        <taxon>Endopterygota</taxon>
        <taxon>Coleoptera</taxon>
        <taxon>Polyphaga</taxon>
        <taxon>Cucujiformia</taxon>
        <taxon>Chrysomeloidea</taxon>
        <taxon>Chrysomelidae</taxon>
        <taxon>Galerucinae</taxon>
        <taxon>Diabroticina</taxon>
        <taxon>Diabroticites</taxon>
        <taxon>Diabrotica</taxon>
    </lineage>
</organism>
<dbReference type="PANTHER" id="PTHR10773">
    <property type="entry name" value="DNA-DIRECTED RNA POLYMERASES I, II, AND III SUBUNIT RPABC2"/>
    <property type="match status" value="1"/>
</dbReference>
<sequence length="253" mass="29572">MYFDESLTFPKLYSLYNEWMLENHPCDKPATKSQYRNIFNTEFNIGFFARKKDMCLTCNLHNTKAEKEQIEKEYALHIANKCVAREAKNRDKEVSKKTETVVTACFDLQKILTTLQSEVSLFYYKRKFKVYNFTIFDLGSAEGYCYAWDETTGKKGPNEISSALFDFIKRKVAGGALEFRFYSDCCKGRNRNRIIFLMYIYVAKIININITHTFFEVGHSQSEGDSMHALIEQRKKEPRCLCTTTVVYTDKVC</sequence>
<protein>
    <submittedName>
        <fullName evidence="1">Uncharacterized protein LOC114338746</fullName>
    </submittedName>
</protein>
<evidence type="ECO:0000313" key="1">
    <source>
        <dbReference type="RefSeq" id="XP_028145162.1"/>
    </source>
</evidence>
<gene>
    <name evidence="1" type="primary">LOC114338746</name>
</gene>
<proteinExistence type="predicted"/>
<reference evidence="1" key="1">
    <citation type="submission" date="2025-08" db="UniProtKB">
        <authorList>
            <consortium name="RefSeq"/>
        </authorList>
    </citation>
    <scope>IDENTIFICATION</scope>
    <source>
        <tissue evidence="1">Whole insect</tissue>
    </source>
</reference>
<name>A0A6P7GGR4_DIAVI</name>